<evidence type="ECO:0000256" key="5">
    <source>
        <dbReference type="ARBA" id="ARBA00022692"/>
    </source>
</evidence>
<keyword evidence="7" id="KW-0862">Zinc</keyword>
<feature type="transmembrane region" description="Helical" evidence="11">
    <location>
        <begin position="280"/>
        <end position="301"/>
    </location>
</feature>
<gene>
    <name evidence="13" type="ORF">AUK40_05265</name>
</gene>
<dbReference type="SUPFAM" id="SSF50156">
    <property type="entry name" value="PDZ domain-like"/>
    <property type="match status" value="1"/>
</dbReference>
<dbReference type="GO" id="GO:0016020">
    <property type="term" value="C:membrane"/>
    <property type="evidence" value="ECO:0007669"/>
    <property type="project" value="UniProtKB-SubCell"/>
</dbReference>
<dbReference type="Proteomes" id="UP000183245">
    <property type="component" value="Unassembled WGS sequence"/>
</dbReference>
<feature type="transmembrane region" description="Helical" evidence="11">
    <location>
        <begin position="6"/>
        <end position="28"/>
    </location>
</feature>
<dbReference type="InterPro" id="IPR041489">
    <property type="entry name" value="PDZ_6"/>
</dbReference>
<evidence type="ECO:0000259" key="12">
    <source>
        <dbReference type="SMART" id="SM00228"/>
    </source>
</evidence>
<reference evidence="13" key="1">
    <citation type="journal article" date="2016" name="Environ. Microbiol.">
        <title>Genomic resolution of a cold subsurface aquifer community provides metabolic insights for novel microbes adapted to high CO concentrations.</title>
        <authorList>
            <person name="Probst A.J."/>
            <person name="Castelle C.J."/>
            <person name="Singh A."/>
            <person name="Brown C.T."/>
            <person name="Anantharaman K."/>
            <person name="Sharon I."/>
            <person name="Hug L.A."/>
            <person name="Burstein D."/>
            <person name="Emerson J.B."/>
            <person name="Thomas B.C."/>
            <person name="Banfield J.F."/>
        </authorList>
    </citation>
    <scope>NUCLEOTIDE SEQUENCE [LARGE SCALE GENOMIC DNA]</scope>
    <source>
        <strain evidence="13">CG2_30_54_11</strain>
    </source>
</reference>
<dbReference type="AlphaFoldDB" id="A0A1J5IV39"/>
<dbReference type="GO" id="GO:0006508">
    <property type="term" value="P:proteolysis"/>
    <property type="evidence" value="ECO:0007669"/>
    <property type="project" value="UniProtKB-KW"/>
</dbReference>
<keyword evidence="8 11" id="KW-1133">Transmembrane helix</keyword>
<feature type="transmembrane region" description="Helical" evidence="11">
    <location>
        <begin position="330"/>
        <end position="349"/>
    </location>
</feature>
<keyword evidence="4" id="KW-0645">Protease</keyword>
<dbReference type="Gene3D" id="2.30.42.10">
    <property type="match status" value="1"/>
</dbReference>
<accession>A0A1J5IV39</accession>
<comment type="caution">
    <text evidence="13">The sequence shown here is derived from an EMBL/GenBank/DDBJ whole genome shotgun (WGS) entry which is preliminary data.</text>
</comment>
<name>A0A1J5IV39_9BACT</name>
<evidence type="ECO:0000256" key="7">
    <source>
        <dbReference type="ARBA" id="ARBA00022833"/>
    </source>
</evidence>
<evidence type="ECO:0000256" key="8">
    <source>
        <dbReference type="ARBA" id="ARBA00022989"/>
    </source>
</evidence>
<keyword evidence="6" id="KW-0378">Hydrolase</keyword>
<evidence type="ECO:0000256" key="3">
    <source>
        <dbReference type="ARBA" id="ARBA00007931"/>
    </source>
</evidence>
<comment type="subcellular location">
    <subcellularLocation>
        <location evidence="2">Membrane</location>
        <topology evidence="2">Multi-pass membrane protein</topology>
    </subcellularLocation>
</comment>
<evidence type="ECO:0000313" key="13">
    <source>
        <dbReference type="EMBL" id="OIP96142.1"/>
    </source>
</evidence>
<dbReference type="PANTHER" id="PTHR42837">
    <property type="entry name" value="REGULATOR OF SIGMA-E PROTEASE RSEP"/>
    <property type="match status" value="1"/>
</dbReference>
<evidence type="ECO:0000313" key="14">
    <source>
        <dbReference type="Proteomes" id="UP000183245"/>
    </source>
</evidence>
<evidence type="ECO:0000256" key="6">
    <source>
        <dbReference type="ARBA" id="ARBA00022801"/>
    </source>
</evidence>
<evidence type="ECO:0000256" key="2">
    <source>
        <dbReference type="ARBA" id="ARBA00004141"/>
    </source>
</evidence>
<dbReference type="InterPro" id="IPR001478">
    <property type="entry name" value="PDZ"/>
</dbReference>
<keyword evidence="10 11" id="KW-0472">Membrane</keyword>
<dbReference type="STRING" id="1817892.AUK40_05265"/>
<feature type="transmembrane region" description="Helical" evidence="11">
    <location>
        <begin position="96"/>
        <end position="118"/>
    </location>
</feature>
<dbReference type="PANTHER" id="PTHR42837:SF2">
    <property type="entry name" value="MEMBRANE METALLOPROTEASE ARASP2, CHLOROPLASTIC-RELATED"/>
    <property type="match status" value="1"/>
</dbReference>
<dbReference type="Pfam" id="PF17820">
    <property type="entry name" value="PDZ_6"/>
    <property type="match status" value="1"/>
</dbReference>
<dbReference type="InterPro" id="IPR004387">
    <property type="entry name" value="Pept_M50_Zn"/>
</dbReference>
<evidence type="ECO:0000256" key="10">
    <source>
        <dbReference type="ARBA" id="ARBA00023136"/>
    </source>
</evidence>
<dbReference type="SMART" id="SM00228">
    <property type="entry name" value="PDZ"/>
    <property type="match status" value="1"/>
</dbReference>
<keyword evidence="9" id="KW-0482">Metalloprotease</keyword>
<organism evidence="13 14">
    <name type="scientific">Candidatus Wirthbacteria bacterium CG2_30_54_11</name>
    <dbReference type="NCBI Taxonomy" id="1817892"/>
    <lineage>
        <taxon>Bacteria</taxon>
        <taxon>Candidatus Wirthbacteria</taxon>
    </lineage>
</organism>
<dbReference type="GO" id="GO:0004222">
    <property type="term" value="F:metalloendopeptidase activity"/>
    <property type="evidence" value="ECO:0007669"/>
    <property type="project" value="InterPro"/>
</dbReference>
<protein>
    <recommendedName>
        <fullName evidence="12">PDZ domain-containing protein</fullName>
    </recommendedName>
</protein>
<comment type="cofactor">
    <cofactor evidence="1">
        <name>Zn(2+)</name>
        <dbReference type="ChEBI" id="CHEBI:29105"/>
    </cofactor>
</comment>
<dbReference type="CDD" id="cd06163">
    <property type="entry name" value="S2P-M50_PDZ_RseP-like"/>
    <property type="match status" value="1"/>
</dbReference>
<sequence>MLQILVSIVSFVAVIGILVIIHELGHFLTAKKFGIRVEEFALGMPPRLVSRKIGDTVYALNAVPIGGYVKLEGENGEDEVRDSSTSFQNKPPWQRFLVLLAGSAVHFIFAIVLFWGLIFSQGQLMPTHSVEINSVSANTPASEAGIAAGDIVVAIDDERVYVPADFLTLIESRAGKTVDLAVMKAGLDTITHVELTPRTDPPAGQGRTGVVITESSIAVPVSFLEAGRLGVQFTFTIVDESFSAISGIFTHLVQKASIPSDISGPVGIASISGDVARQGGLIGLISLLGILAANLAVLNLFPFPGLDGGRIVFVLLEWVRGKRLAAEKEAMVHGVGIALLFLFIAVVTYRDVLKLFGVG</sequence>
<dbReference type="InterPro" id="IPR008915">
    <property type="entry name" value="Peptidase_M50"/>
</dbReference>
<evidence type="ECO:0000256" key="4">
    <source>
        <dbReference type="ARBA" id="ARBA00022670"/>
    </source>
</evidence>
<feature type="domain" description="PDZ" evidence="12">
    <location>
        <begin position="113"/>
        <end position="186"/>
    </location>
</feature>
<proteinExistence type="inferred from homology"/>
<evidence type="ECO:0000256" key="1">
    <source>
        <dbReference type="ARBA" id="ARBA00001947"/>
    </source>
</evidence>
<dbReference type="EMBL" id="MNZT01000093">
    <property type="protein sequence ID" value="OIP96142.1"/>
    <property type="molecule type" value="Genomic_DNA"/>
</dbReference>
<keyword evidence="5 11" id="KW-0812">Transmembrane</keyword>
<dbReference type="Pfam" id="PF02163">
    <property type="entry name" value="Peptidase_M50"/>
    <property type="match status" value="1"/>
</dbReference>
<dbReference type="InterPro" id="IPR036034">
    <property type="entry name" value="PDZ_sf"/>
</dbReference>
<evidence type="ECO:0000256" key="9">
    <source>
        <dbReference type="ARBA" id="ARBA00023049"/>
    </source>
</evidence>
<evidence type="ECO:0000256" key="11">
    <source>
        <dbReference type="SAM" id="Phobius"/>
    </source>
</evidence>
<comment type="similarity">
    <text evidence="3">Belongs to the peptidase M50B family.</text>
</comment>